<dbReference type="InterPro" id="IPR025383">
    <property type="entry name" value="MrpA_C/MbhD"/>
</dbReference>
<keyword evidence="3" id="KW-0050">Antiport</keyword>
<feature type="domain" description="NADH-Ubiquinone oxidoreductase (complex I) chain 5 N-terminal" evidence="12">
    <location>
        <begin position="63"/>
        <end position="108"/>
    </location>
</feature>
<evidence type="ECO:0000256" key="2">
    <source>
        <dbReference type="ARBA" id="ARBA00022448"/>
    </source>
</evidence>
<keyword evidence="4" id="KW-1003">Cell membrane</keyword>
<sequence length="792" mass="83197">MSSAVISGFVLGALAPWLTRAVGARVHWLLAVLPAALFAYFAQFLPVIAAGESVRVASEWVPGLDVALSFYLDGLSLIFALLITGIGTFIVLYTGGYLHGHQQLGRFFLYLLSFMGSMLGLVLADNVITLFVFWELTSITSFLLIGFNHTAPRSRRAALQALVVTGGGGLALLAGLLIMASVAGTSELSEILSNPEVLTSSALYVPMTILVLLGAFSKSAQFPLHFWLPNAMEAPTPVSAYLHSSTMVKAGVYLLARMSPGLGGTELWFYALVIFGAATMLVGGFLAMRQSDLKLVLAYTTVAALGTLTMLIGLGGEYAFKAMALFLITHAFYKGGLFMVAGSIDHGTGTRDALSLGGLARPMPATFAVAVLLGLSMAGIVPFVGFIAKEVMYEATLHIGATALILVTAAAVLGNAFNVVAAGIVGLRPFLSAHKPTPHHPHEAPPSMLIGPIVLAALGVICGVGFPLTSEFVAAPVMASLNGLPVAEQAAGLYLWHGIKPPLILSIVTLALGALGFAFWPQMRAGIAAILKAIGWGPDRGYDQAVSGLERLAYAATRVQQTGYLRHYLMATFVVVAAFMLATLFAVGGLPTQFRVPTVYLTEVIALALLIGGAVVATIVYSRVAAVAAIGVVGYAVALLFLVFSAPDLAFTQFMVETLTVVILVLVLMRVPLEVSAFRARAGRLRDAAIAIAVGASISLVLLTTVQGPLDLRLSEYFIENSVPLAHGHNIVNVILVDFRALDTLGEIFVVTIAGLSCFGLVRLALSRRKAARAQLQPAHRTAAAESPGGDA</sequence>
<feature type="transmembrane region" description="Helical" evidence="10">
    <location>
        <begin position="448"/>
        <end position="468"/>
    </location>
</feature>
<dbReference type="NCBIfam" id="NF009287">
    <property type="entry name" value="PRK12647.1"/>
    <property type="match status" value="1"/>
</dbReference>
<evidence type="ECO:0000259" key="11">
    <source>
        <dbReference type="Pfam" id="PF00361"/>
    </source>
</evidence>
<evidence type="ECO:0000259" key="14">
    <source>
        <dbReference type="Pfam" id="PF20501"/>
    </source>
</evidence>
<accession>A0ABS1DDP2</accession>
<keyword evidence="5 9" id="KW-0812">Transmembrane</keyword>
<feature type="transmembrane region" description="Helical" evidence="10">
    <location>
        <begin position="568"/>
        <end position="587"/>
    </location>
</feature>
<dbReference type="Pfam" id="PF13244">
    <property type="entry name" value="MbhD"/>
    <property type="match status" value="1"/>
</dbReference>
<feature type="transmembrane region" description="Helical" evidence="10">
    <location>
        <begin position="599"/>
        <end position="617"/>
    </location>
</feature>
<dbReference type="Pfam" id="PF00662">
    <property type="entry name" value="Proton_antipo_N"/>
    <property type="match status" value="1"/>
</dbReference>
<evidence type="ECO:0000256" key="7">
    <source>
        <dbReference type="ARBA" id="ARBA00023065"/>
    </source>
</evidence>
<dbReference type="InterPro" id="IPR050616">
    <property type="entry name" value="CPA3_Na-H_Antiporter_A"/>
</dbReference>
<keyword evidence="16" id="KW-1185">Reference proteome</keyword>
<dbReference type="InterPro" id="IPR001516">
    <property type="entry name" value="Proton_antipo_N"/>
</dbReference>
<feature type="transmembrane region" description="Helical" evidence="10">
    <location>
        <begin position="159"/>
        <end position="185"/>
    </location>
</feature>
<evidence type="ECO:0000256" key="8">
    <source>
        <dbReference type="ARBA" id="ARBA00023136"/>
    </source>
</evidence>
<feature type="transmembrane region" description="Helical" evidence="10">
    <location>
        <begin position="688"/>
        <end position="706"/>
    </location>
</feature>
<feature type="domain" description="NADH:quinone oxidoreductase/Mrp antiporter transmembrane" evidence="11">
    <location>
        <begin position="124"/>
        <end position="413"/>
    </location>
</feature>
<feature type="transmembrane region" description="Helical" evidence="10">
    <location>
        <begin position="399"/>
        <end position="427"/>
    </location>
</feature>
<dbReference type="PANTHER" id="PTHR43373:SF1">
    <property type="entry name" value="NA(+)_H(+) ANTIPORTER SUBUNIT A"/>
    <property type="match status" value="1"/>
</dbReference>
<dbReference type="PANTHER" id="PTHR43373">
    <property type="entry name" value="NA(+)/H(+) ANTIPORTER SUBUNIT"/>
    <property type="match status" value="1"/>
</dbReference>
<feature type="transmembrane region" description="Helical" evidence="10">
    <location>
        <begin position="268"/>
        <end position="288"/>
    </location>
</feature>
<evidence type="ECO:0000256" key="5">
    <source>
        <dbReference type="ARBA" id="ARBA00022692"/>
    </source>
</evidence>
<dbReference type="Pfam" id="PF00361">
    <property type="entry name" value="Proton_antipo_M"/>
    <property type="match status" value="1"/>
</dbReference>
<dbReference type="EMBL" id="NRRL01000016">
    <property type="protein sequence ID" value="MBK1668081.1"/>
    <property type="molecule type" value="Genomic_DNA"/>
</dbReference>
<feature type="transmembrane region" description="Helical" evidence="10">
    <location>
        <begin position="295"/>
        <end position="316"/>
    </location>
</feature>
<feature type="transmembrane region" description="Helical" evidence="10">
    <location>
        <begin position="74"/>
        <end position="95"/>
    </location>
</feature>
<feature type="transmembrane region" description="Helical" evidence="10">
    <location>
        <begin position="107"/>
        <end position="124"/>
    </location>
</feature>
<evidence type="ECO:0000313" key="15">
    <source>
        <dbReference type="EMBL" id="MBK1668081.1"/>
    </source>
</evidence>
<keyword evidence="6 10" id="KW-1133">Transmembrane helix</keyword>
<evidence type="ECO:0000256" key="1">
    <source>
        <dbReference type="ARBA" id="ARBA00004651"/>
    </source>
</evidence>
<feature type="transmembrane region" description="Helical" evidence="10">
    <location>
        <begin position="650"/>
        <end position="668"/>
    </location>
</feature>
<feature type="transmembrane region" description="Helical" evidence="10">
    <location>
        <begin position="748"/>
        <end position="766"/>
    </location>
</feature>
<protein>
    <submittedName>
        <fullName evidence="15">Na(+)/H(+) antiporter subunit A</fullName>
    </submittedName>
</protein>
<feature type="transmembrane region" description="Helical" evidence="10">
    <location>
        <begin position="365"/>
        <end position="387"/>
    </location>
</feature>
<evidence type="ECO:0000256" key="9">
    <source>
        <dbReference type="RuleBase" id="RU000320"/>
    </source>
</evidence>
<keyword evidence="7" id="KW-0406">Ion transport</keyword>
<evidence type="ECO:0000256" key="10">
    <source>
        <dbReference type="SAM" id="Phobius"/>
    </source>
</evidence>
<evidence type="ECO:0000259" key="12">
    <source>
        <dbReference type="Pfam" id="PF00662"/>
    </source>
</evidence>
<evidence type="ECO:0000313" key="16">
    <source>
        <dbReference type="Proteomes" id="UP001296873"/>
    </source>
</evidence>
<dbReference type="Proteomes" id="UP001296873">
    <property type="component" value="Unassembled WGS sequence"/>
</dbReference>
<comment type="caution">
    <text evidence="15">The sequence shown here is derived from an EMBL/GenBank/DDBJ whole genome shotgun (WGS) entry which is preliminary data.</text>
</comment>
<dbReference type="PRINTS" id="PR01434">
    <property type="entry name" value="NADHDHGNASE5"/>
</dbReference>
<proteinExistence type="predicted"/>
<feature type="transmembrane region" description="Helical" evidence="10">
    <location>
        <begin position="503"/>
        <end position="520"/>
    </location>
</feature>
<gene>
    <name evidence="15" type="ORF">CKO28_08525</name>
</gene>
<feature type="transmembrane region" description="Helical" evidence="10">
    <location>
        <begin position="197"/>
        <end position="217"/>
    </location>
</feature>
<evidence type="ECO:0000259" key="13">
    <source>
        <dbReference type="Pfam" id="PF13244"/>
    </source>
</evidence>
<evidence type="ECO:0000256" key="6">
    <source>
        <dbReference type="ARBA" id="ARBA00022989"/>
    </source>
</evidence>
<dbReference type="InterPro" id="IPR046806">
    <property type="entry name" value="MrpA_C/MbhE"/>
</dbReference>
<keyword evidence="2" id="KW-0813">Transport</keyword>
<comment type="subcellular location">
    <subcellularLocation>
        <location evidence="1">Cell membrane</location>
        <topology evidence="1">Multi-pass membrane protein</topology>
    </subcellularLocation>
    <subcellularLocation>
        <location evidence="9">Membrane</location>
        <topology evidence="9">Multi-pass membrane protein</topology>
    </subcellularLocation>
</comment>
<dbReference type="InterPro" id="IPR001750">
    <property type="entry name" value="ND/Mrp_TM"/>
</dbReference>
<evidence type="ECO:0000256" key="4">
    <source>
        <dbReference type="ARBA" id="ARBA00022475"/>
    </source>
</evidence>
<reference evidence="15 16" key="1">
    <citation type="journal article" date="2020" name="Microorganisms">
        <title>Osmotic Adaptation and Compatible Solute Biosynthesis of Phototrophic Bacteria as Revealed from Genome Analyses.</title>
        <authorList>
            <person name="Imhoff J.F."/>
            <person name="Rahn T."/>
            <person name="Kunzel S."/>
            <person name="Keller A."/>
            <person name="Neulinger S.C."/>
        </authorList>
    </citation>
    <scope>NUCLEOTIDE SEQUENCE [LARGE SCALE GENOMIC DNA]</scope>
    <source>
        <strain evidence="15 16">DSM 9895</strain>
    </source>
</reference>
<feature type="domain" description="MrpA C-terminal/MbhE" evidence="14">
    <location>
        <begin position="684"/>
        <end position="764"/>
    </location>
</feature>
<feature type="transmembrane region" description="Helical" evidence="10">
    <location>
        <begin position="624"/>
        <end position="644"/>
    </location>
</feature>
<feature type="transmembrane region" description="Helical" evidence="10">
    <location>
        <begin position="130"/>
        <end position="147"/>
    </location>
</feature>
<organism evidence="15 16">
    <name type="scientific">Rhodovibrio sodomensis</name>
    <dbReference type="NCBI Taxonomy" id="1088"/>
    <lineage>
        <taxon>Bacteria</taxon>
        <taxon>Pseudomonadati</taxon>
        <taxon>Pseudomonadota</taxon>
        <taxon>Alphaproteobacteria</taxon>
        <taxon>Rhodospirillales</taxon>
        <taxon>Rhodovibrionaceae</taxon>
        <taxon>Rhodovibrio</taxon>
    </lineage>
</organism>
<feature type="transmembrane region" description="Helical" evidence="10">
    <location>
        <begin position="322"/>
        <end position="344"/>
    </location>
</feature>
<keyword evidence="8 10" id="KW-0472">Membrane</keyword>
<name>A0ABS1DDP2_9PROT</name>
<evidence type="ECO:0000256" key="3">
    <source>
        <dbReference type="ARBA" id="ARBA00022449"/>
    </source>
</evidence>
<feature type="domain" description="MrpA C-terminal/MbhD" evidence="13">
    <location>
        <begin position="608"/>
        <end position="672"/>
    </location>
</feature>
<dbReference type="Pfam" id="PF20501">
    <property type="entry name" value="MbhE"/>
    <property type="match status" value="1"/>
</dbReference>